<dbReference type="Pfam" id="PF18932">
    <property type="entry name" value="DUF5681"/>
    <property type="match status" value="1"/>
</dbReference>
<feature type="region of interest" description="Disordered" evidence="1">
    <location>
        <begin position="1"/>
        <end position="51"/>
    </location>
</feature>
<evidence type="ECO:0000256" key="1">
    <source>
        <dbReference type="SAM" id="MobiDB-lite"/>
    </source>
</evidence>
<reference evidence="3" key="1">
    <citation type="submission" date="2015-10" db="EMBL/GenBank/DDBJ databases">
        <authorList>
            <person name="Gilbert D.G."/>
        </authorList>
    </citation>
    <scope>NUCLEOTIDE SEQUENCE</scope>
</reference>
<sequence>MANGKLESRATGYGNPPVEHRFRKGRSGNPAGRPRATGAQGDRLPGSTEPGRQMILAEAYRRVTVEEDGKTLELSTHEAVLRAMATAAREGNQVAQHRWTQLVKAAEAEQKRAQIALYNVLERDHLEREWSDREGKMVVCPSYADDIVADPRTGAVVVREVPDAGEA</sequence>
<protein>
    <recommendedName>
        <fullName evidence="2">DUF5681 domain-containing protein</fullName>
    </recommendedName>
</protein>
<feature type="domain" description="DUF5681" evidence="2">
    <location>
        <begin position="19"/>
        <end position="107"/>
    </location>
</feature>
<dbReference type="EMBL" id="CZQE01000048">
    <property type="protein sequence ID" value="CUS43413.1"/>
    <property type="molecule type" value="Genomic_DNA"/>
</dbReference>
<dbReference type="InterPro" id="IPR043736">
    <property type="entry name" value="DUF5681"/>
</dbReference>
<proteinExistence type="predicted"/>
<dbReference type="AlphaFoldDB" id="A0A160TGT1"/>
<evidence type="ECO:0000259" key="2">
    <source>
        <dbReference type="Pfam" id="PF18932"/>
    </source>
</evidence>
<gene>
    <name evidence="3" type="ORF">MGWOODY_Smn3158</name>
</gene>
<accession>A0A160TGT1</accession>
<name>A0A160TGT1_9ZZZZ</name>
<evidence type="ECO:0000313" key="3">
    <source>
        <dbReference type="EMBL" id="CUS43413.1"/>
    </source>
</evidence>
<organism evidence="3">
    <name type="scientific">hydrothermal vent metagenome</name>
    <dbReference type="NCBI Taxonomy" id="652676"/>
    <lineage>
        <taxon>unclassified sequences</taxon>
        <taxon>metagenomes</taxon>
        <taxon>ecological metagenomes</taxon>
    </lineage>
</organism>